<proteinExistence type="predicted"/>
<dbReference type="Proteomes" id="UP001283361">
    <property type="component" value="Unassembled WGS sequence"/>
</dbReference>
<protein>
    <submittedName>
        <fullName evidence="2">Uncharacterized protein</fullName>
    </submittedName>
</protein>
<name>A0AAE1D4E3_9GAST</name>
<feature type="chain" id="PRO_5042243787" evidence="1">
    <location>
        <begin position="22"/>
        <end position="304"/>
    </location>
</feature>
<reference evidence="2" key="1">
    <citation type="journal article" date="2023" name="G3 (Bethesda)">
        <title>A reference genome for the long-term kleptoplast-retaining sea slug Elysia crispata morphotype clarki.</title>
        <authorList>
            <person name="Eastman K.E."/>
            <person name="Pendleton A.L."/>
            <person name="Shaikh M.A."/>
            <person name="Suttiyut T."/>
            <person name="Ogas R."/>
            <person name="Tomko P."/>
            <person name="Gavelis G."/>
            <person name="Widhalm J.R."/>
            <person name="Wisecaver J.H."/>
        </authorList>
    </citation>
    <scope>NUCLEOTIDE SEQUENCE</scope>
    <source>
        <strain evidence="2">ECLA1</strain>
    </source>
</reference>
<evidence type="ECO:0000256" key="1">
    <source>
        <dbReference type="SAM" id="SignalP"/>
    </source>
</evidence>
<organism evidence="2 3">
    <name type="scientific">Elysia crispata</name>
    <name type="common">lettuce slug</name>
    <dbReference type="NCBI Taxonomy" id="231223"/>
    <lineage>
        <taxon>Eukaryota</taxon>
        <taxon>Metazoa</taxon>
        <taxon>Spiralia</taxon>
        <taxon>Lophotrochozoa</taxon>
        <taxon>Mollusca</taxon>
        <taxon>Gastropoda</taxon>
        <taxon>Heterobranchia</taxon>
        <taxon>Euthyneura</taxon>
        <taxon>Panpulmonata</taxon>
        <taxon>Sacoglossa</taxon>
        <taxon>Placobranchoidea</taxon>
        <taxon>Plakobranchidae</taxon>
        <taxon>Elysia</taxon>
    </lineage>
</organism>
<keyword evidence="3" id="KW-1185">Reference proteome</keyword>
<sequence length="304" mass="34429">MLNFFSTPFPLCLRLPLLRLATNLNWSAAGQEKISQRDKPLHHQSLRRCLMDMSDRCPAEVDAHLGLFVLLLYHRKHGTITVHMDILSWSSDLLSTVSSHIVKGLSTKRSLKVEESLASYTQQCEPWVSRPKEPLQSFQTRNCVSCASRLTDRNNDHRVSGAKILNNNTDTVAQSKMMASYSYLPPHPHSRKRFSGETLFFLLLQNLSWGEGNNRLALNEGKEPKAAFHRCQPSATPTHCCDDRGCCLDLGQQGQWSARFYFSPWDTRTPQAPPSFVVLALLTSQVGQARQSTGWVHPRRFPTL</sequence>
<gene>
    <name evidence="2" type="ORF">RRG08_048903</name>
</gene>
<evidence type="ECO:0000313" key="3">
    <source>
        <dbReference type="Proteomes" id="UP001283361"/>
    </source>
</evidence>
<dbReference type="AlphaFoldDB" id="A0AAE1D4E3"/>
<keyword evidence="1" id="KW-0732">Signal</keyword>
<comment type="caution">
    <text evidence="2">The sequence shown here is derived from an EMBL/GenBank/DDBJ whole genome shotgun (WGS) entry which is preliminary data.</text>
</comment>
<evidence type="ECO:0000313" key="2">
    <source>
        <dbReference type="EMBL" id="KAK3756857.1"/>
    </source>
</evidence>
<feature type="signal peptide" evidence="1">
    <location>
        <begin position="1"/>
        <end position="21"/>
    </location>
</feature>
<accession>A0AAE1D4E3</accession>
<dbReference type="EMBL" id="JAWDGP010005460">
    <property type="protein sequence ID" value="KAK3756857.1"/>
    <property type="molecule type" value="Genomic_DNA"/>
</dbReference>